<keyword evidence="1" id="KW-0732">Signal</keyword>
<evidence type="ECO:0000313" key="3">
    <source>
        <dbReference type="Proteomes" id="UP001301769"/>
    </source>
</evidence>
<dbReference type="Proteomes" id="UP001301769">
    <property type="component" value="Unassembled WGS sequence"/>
</dbReference>
<evidence type="ECO:0000256" key="1">
    <source>
        <dbReference type="SAM" id="SignalP"/>
    </source>
</evidence>
<feature type="signal peptide" evidence="1">
    <location>
        <begin position="1"/>
        <end position="21"/>
    </location>
</feature>
<organism evidence="2 3">
    <name type="scientific">Rhypophila decipiens</name>
    <dbReference type="NCBI Taxonomy" id="261697"/>
    <lineage>
        <taxon>Eukaryota</taxon>
        <taxon>Fungi</taxon>
        <taxon>Dikarya</taxon>
        <taxon>Ascomycota</taxon>
        <taxon>Pezizomycotina</taxon>
        <taxon>Sordariomycetes</taxon>
        <taxon>Sordariomycetidae</taxon>
        <taxon>Sordariales</taxon>
        <taxon>Naviculisporaceae</taxon>
        <taxon>Rhypophila</taxon>
    </lineage>
</organism>
<reference evidence="2" key="2">
    <citation type="submission" date="2023-05" db="EMBL/GenBank/DDBJ databases">
        <authorList>
            <consortium name="Lawrence Berkeley National Laboratory"/>
            <person name="Steindorff A."/>
            <person name="Hensen N."/>
            <person name="Bonometti L."/>
            <person name="Westerberg I."/>
            <person name="Brannstrom I.O."/>
            <person name="Guillou S."/>
            <person name="Cros-Aarteil S."/>
            <person name="Calhoun S."/>
            <person name="Haridas S."/>
            <person name="Kuo A."/>
            <person name="Mondo S."/>
            <person name="Pangilinan J."/>
            <person name="Riley R."/>
            <person name="Labutti K."/>
            <person name="Andreopoulos B."/>
            <person name="Lipzen A."/>
            <person name="Chen C."/>
            <person name="Yanf M."/>
            <person name="Daum C."/>
            <person name="Ng V."/>
            <person name="Clum A."/>
            <person name="Ohm R."/>
            <person name="Martin F."/>
            <person name="Silar P."/>
            <person name="Natvig D."/>
            <person name="Lalanne C."/>
            <person name="Gautier V."/>
            <person name="Ament-Velasquez S.L."/>
            <person name="Kruys A."/>
            <person name="Hutchinson M.I."/>
            <person name="Powell A.J."/>
            <person name="Barry K."/>
            <person name="Miller A.N."/>
            <person name="Grigoriev I.V."/>
            <person name="Debuchy R."/>
            <person name="Gladieux P."/>
            <person name="Thoren M.H."/>
            <person name="Johannesson H."/>
        </authorList>
    </citation>
    <scope>NUCLEOTIDE SEQUENCE</scope>
    <source>
        <strain evidence="2">PSN293</strain>
    </source>
</reference>
<accession>A0AAN7B5E4</accession>
<dbReference type="AlphaFoldDB" id="A0AAN7B5E4"/>
<evidence type="ECO:0000313" key="2">
    <source>
        <dbReference type="EMBL" id="KAK4208765.1"/>
    </source>
</evidence>
<proteinExistence type="predicted"/>
<dbReference type="EMBL" id="MU858230">
    <property type="protein sequence ID" value="KAK4208765.1"/>
    <property type="molecule type" value="Genomic_DNA"/>
</dbReference>
<name>A0AAN7B5E4_9PEZI</name>
<sequence length="299" mass="32845">MNMITSVLAVITYLFLGVATASPTSIPQLDVSNHDIKASQTTDSDCITRSSALQNLTITSVSIFKGSPFERENSSVSFQLFNAAIQIDAQCSAYDIALTPNAIGADPYKWYDCFMESRDARMSARFRYDATLNHLTVDEKWVCDVEGGNQAGTPTGKGIQFTASNFEWLDVECVDKGGSHVECIQPEGTEIYFPIEISETEVYLGHASPPRSTTPTEISLEAPIRRAGAEARNVVDPESGRIDLVIDFTNNIDSPELLEQHMLLIMVLAMEKLDSNSRVTREGKAVTVTSITKEEWGLS</sequence>
<feature type="chain" id="PRO_5042962870" evidence="1">
    <location>
        <begin position="22"/>
        <end position="299"/>
    </location>
</feature>
<gene>
    <name evidence="2" type="ORF">QBC37DRAFT_486588</name>
</gene>
<protein>
    <submittedName>
        <fullName evidence="2">Uncharacterized protein</fullName>
    </submittedName>
</protein>
<reference evidence="2" key="1">
    <citation type="journal article" date="2023" name="Mol. Phylogenet. Evol.">
        <title>Genome-scale phylogeny and comparative genomics of the fungal order Sordariales.</title>
        <authorList>
            <person name="Hensen N."/>
            <person name="Bonometti L."/>
            <person name="Westerberg I."/>
            <person name="Brannstrom I.O."/>
            <person name="Guillou S."/>
            <person name="Cros-Aarteil S."/>
            <person name="Calhoun S."/>
            <person name="Haridas S."/>
            <person name="Kuo A."/>
            <person name="Mondo S."/>
            <person name="Pangilinan J."/>
            <person name="Riley R."/>
            <person name="LaButti K."/>
            <person name="Andreopoulos B."/>
            <person name="Lipzen A."/>
            <person name="Chen C."/>
            <person name="Yan M."/>
            <person name="Daum C."/>
            <person name="Ng V."/>
            <person name="Clum A."/>
            <person name="Steindorff A."/>
            <person name="Ohm R.A."/>
            <person name="Martin F."/>
            <person name="Silar P."/>
            <person name="Natvig D.O."/>
            <person name="Lalanne C."/>
            <person name="Gautier V."/>
            <person name="Ament-Velasquez S.L."/>
            <person name="Kruys A."/>
            <person name="Hutchinson M.I."/>
            <person name="Powell A.J."/>
            <person name="Barry K."/>
            <person name="Miller A.N."/>
            <person name="Grigoriev I.V."/>
            <person name="Debuchy R."/>
            <person name="Gladieux P."/>
            <person name="Hiltunen Thoren M."/>
            <person name="Johannesson H."/>
        </authorList>
    </citation>
    <scope>NUCLEOTIDE SEQUENCE</scope>
    <source>
        <strain evidence="2">PSN293</strain>
    </source>
</reference>
<keyword evidence="3" id="KW-1185">Reference proteome</keyword>
<comment type="caution">
    <text evidence="2">The sequence shown here is derived from an EMBL/GenBank/DDBJ whole genome shotgun (WGS) entry which is preliminary data.</text>
</comment>